<dbReference type="InterPro" id="IPR002068">
    <property type="entry name" value="A-crystallin/Hsp20_dom"/>
</dbReference>
<dbReference type="PROSITE" id="PS01031">
    <property type="entry name" value="SHSP"/>
    <property type="match status" value="1"/>
</dbReference>
<dbReference type="GO" id="GO:0005634">
    <property type="term" value="C:nucleus"/>
    <property type="evidence" value="ECO:0007669"/>
    <property type="project" value="TreeGrafter"/>
</dbReference>
<proteinExistence type="evidence at transcript level"/>
<organism evidence="5">
    <name type="scientific">Sitodiplosis mosellana</name>
    <name type="common">orange wheat blossom midge</name>
    <dbReference type="NCBI Taxonomy" id="263140"/>
    <lineage>
        <taxon>Eukaryota</taxon>
        <taxon>Metazoa</taxon>
        <taxon>Ecdysozoa</taxon>
        <taxon>Arthropoda</taxon>
        <taxon>Hexapoda</taxon>
        <taxon>Insecta</taxon>
        <taxon>Pterygota</taxon>
        <taxon>Neoptera</taxon>
        <taxon>Endopterygota</taxon>
        <taxon>Diptera</taxon>
        <taxon>Nematocera</taxon>
        <taxon>Sciaroidea</taxon>
        <taxon>Cecidomyiidae</taxon>
        <taxon>Sitodiplosis</taxon>
    </lineage>
</organism>
<feature type="domain" description="SHSP" evidence="4">
    <location>
        <begin position="51"/>
        <end position="160"/>
    </location>
</feature>
<dbReference type="GO" id="GO:0005737">
    <property type="term" value="C:cytoplasm"/>
    <property type="evidence" value="ECO:0007669"/>
    <property type="project" value="TreeGrafter"/>
</dbReference>
<dbReference type="Gene3D" id="2.60.40.790">
    <property type="match status" value="1"/>
</dbReference>
<reference evidence="5" key="1">
    <citation type="submission" date="2019-03" db="EMBL/GenBank/DDBJ databases">
        <authorList>
            <person name="Zhao J."/>
            <person name="Cheng W."/>
        </authorList>
    </citation>
    <scope>NUCLEOTIDE SEQUENCE</scope>
</reference>
<evidence type="ECO:0000256" key="2">
    <source>
        <dbReference type="PROSITE-ProRule" id="PRU00285"/>
    </source>
</evidence>
<dbReference type="GO" id="GO:0009408">
    <property type="term" value="P:response to heat"/>
    <property type="evidence" value="ECO:0007669"/>
    <property type="project" value="TreeGrafter"/>
</dbReference>
<dbReference type="CDD" id="cd06526">
    <property type="entry name" value="metazoan_ACD"/>
    <property type="match status" value="1"/>
</dbReference>
<dbReference type="SUPFAM" id="SSF49764">
    <property type="entry name" value="HSP20-like chaperones"/>
    <property type="match status" value="1"/>
</dbReference>
<protein>
    <submittedName>
        <fullName evidence="5">Small heat shock protein Hsp20.3</fullName>
    </submittedName>
</protein>
<dbReference type="AlphaFoldDB" id="A0A5J6DCJ1"/>
<keyword evidence="1 5" id="KW-0346">Stress response</keyword>
<sequence>MSLLPHIFDDVHPSCNRPGCHRSPLSLDWWFKPTDYPALRSALGSPATILKQHFPDFSKLEHGAKMGKDGFQVCVDVQHFLPKEIEVKTENNTVIVHAKHEEKEDDHGYISREFTRRYTLPQEFKIEDVTSTLSSDGILTITAPSPTPAVEGKVHHIPIQQTGPAHLNVASNEEVKDEEK</sequence>
<name>A0A5J6DCJ1_9DIPT</name>
<dbReference type="GO" id="GO:0042026">
    <property type="term" value="P:protein refolding"/>
    <property type="evidence" value="ECO:0007669"/>
    <property type="project" value="TreeGrafter"/>
</dbReference>
<evidence type="ECO:0000259" key="4">
    <source>
        <dbReference type="PROSITE" id="PS01031"/>
    </source>
</evidence>
<dbReference type="SMR" id="A0A5J6DCJ1"/>
<evidence type="ECO:0000256" key="1">
    <source>
        <dbReference type="ARBA" id="ARBA00023016"/>
    </source>
</evidence>
<evidence type="ECO:0000256" key="3">
    <source>
        <dbReference type="RuleBase" id="RU003616"/>
    </source>
</evidence>
<dbReference type="EMBL" id="MK714041">
    <property type="protein sequence ID" value="QER78230.1"/>
    <property type="molecule type" value="mRNA"/>
</dbReference>
<dbReference type="PANTHER" id="PTHR45640:SF13">
    <property type="entry name" value="HEAT SHOCK PROTEIN 22-RELATED"/>
    <property type="match status" value="1"/>
</dbReference>
<accession>A0A5J6DCJ1</accession>
<comment type="similarity">
    <text evidence="2 3">Belongs to the small heat shock protein (HSP20) family.</text>
</comment>
<dbReference type="GO" id="GO:0051082">
    <property type="term" value="F:unfolded protein binding"/>
    <property type="evidence" value="ECO:0007669"/>
    <property type="project" value="TreeGrafter"/>
</dbReference>
<dbReference type="InterPro" id="IPR008978">
    <property type="entry name" value="HSP20-like_chaperone"/>
</dbReference>
<dbReference type="Pfam" id="PF00011">
    <property type="entry name" value="HSP20"/>
    <property type="match status" value="1"/>
</dbReference>
<dbReference type="PANTHER" id="PTHR45640">
    <property type="entry name" value="HEAT SHOCK PROTEIN HSP-12.2-RELATED"/>
    <property type="match status" value="1"/>
</dbReference>
<dbReference type="InterPro" id="IPR001436">
    <property type="entry name" value="Alpha-crystallin/sHSP_animal"/>
</dbReference>
<dbReference type="PRINTS" id="PR00299">
    <property type="entry name" value="ACRYSTALLIN"/>
</dbReference>
<evidence type="ECO:0000313" key="5">
    <source>
        <dbReference type="EMBL" id="QER78230.1"/>
    </source>
</evidence>